<keyword evidence="5" id="KW-0749">Sporulation</keyword>
<dbReference type="NCBIfam" id="TIGR00377">
    <property type="entry name" value="ant_ant_sig"/>
    <property type="match status" value="1"/>
</dbReference>
<keyword evidence="4" id="KW-0597">Phosphoprotein</keyword>
<dbReference type="InterPro" id="IPR036513">
    <property type="entry name" value="STAS_dom_sf"/>
</dbReference>
<evidence type="ECO:0000313" key="8">
    <source>
        <dbReference type="EMBL" id="TDX51176.1"/>
    </source>
</evidence>
<dbReference type="Proteomes" id="UP000295832">
    <property type="component" value="Unassembled WGS sequence"/>
</dbReference>
<dbReference type="CDD" id="cd07043">
    <property type="entry name" value="STAS_anti-anti-sigma_factors"/>
    <property type="match status" value="1"/>
</dbReference>
<proteinExistence type="inferred from homology"/>
<feature type="domain" description="STAS" evidence="7">
    <location>
        <begin position="15"/>
        <end position="124"/>
    </location>
</feature>
<dbReference type="InterPro" id="IPR002645">
    <property type="entry name" value="STAS_dom"/>
</dbReference>
<comment type="caution">
    <text evidence="8">The sequence shown here is derived from an EMBL/GenBank/DDBJ whole genome shotgun (WGS) entry which is preliminary data.</text>
</comment>
<dbReference type="GO" id="GO:0045152">
    <property type="term" value="F:antisigma factor binding"/>
    <property type="evidence" value="ECO:0007669"/>
    <property type="project" value="InterPro"/>
</dbReference>
<reference evidence="8 9" key="1">
    <citation type="submission" date="2019-03" db="EMBL/GenBank/DDBJ databases">
        <title>Subsurface microbial communities from deep shales in Ohio and West Virginia, USA.</title>
        <authorList>
            <person name="Wrighton K."/>
        </authorList>
    </citation>
    <scope>NUCLEOTIDE SEQUENCE [LARGE SCALE GENOMIC DNA]</scope>
    <source>
        <strain evidence="8 9">MSL 6dP</strain>
    </source>
</reference>
<dbReference type="SUPFAM" id="SSF52091">
    <property type="entry name" value="SpoIIaa-like"/>
    <property type="match status" value="1"/>
</dbReference>
<accession>A0A4R8GY20</accession>
<protein>
    <recommendedName>
        <fullName evidence="3 6">Anti-sigma F factor antagonist</fullName>
    </recommendedName>
    <alternativeName>
        <fullName evidence="6">Stage II sporulation protein</fullName>
    </alternativeName>
</protein>
<evidence type="ECO:0000256" key="3">
    <source>
        <dbReference type="ARBA" id="ARBA00020784"/>
    </source>
</evidence>
<evidence type="ECO:0000259" key="7">
    <source>
        <dbReference type="PROSITE" id="PS50801"/>
    </source>
</evidence>
<dbReference type="PANTHER" id="PTHR33495">
    <property type="entry name" value="ANTI-SIGMA FACTOR ANTAGONIST TM_1081-RELATED-RELATED"/>
    <property type="match status" value="1"/>
</dbReference>
<organism evidence="8 9">
    <name type="scientific">Orenia marismortui</name>
    <dbReference type="NCBI Taxonomy" id="46469"/>
    <lineage>
        <taxon>Bacteria</taxon>
        <taxon>Bacillati</taxon>
        <taxon>Bacillota</taxon>
        <taxon>Clostridia</taxon>
        <taxon>Halanaerobiales</taxon>
        <taxon>Halobacteroidaceae</taxon>
        <taxon>Orenia</taxon>
    </lineage>
</organism>
<dbReference type="Pfam" id="PF01740">
    <property type="entry name" value="STAS"/>
    <property type="match status" value="1"/>
</dbReference>
<dbReference type="NCBIfam" id="TIGR02886">
    <property type="entry name" value="spore_II_AA"/>
    <property type="match status" value="1"/>
</dbReference>
<dbReference type="GO" id="GO:0043856">
    <property type="term" value="F:anti-sigma factor antagonist activity"/>
    <property type="evidence" value="ECO:0007669"/>
    <property type="project" value="InterPro"/>
</dbReference>
<dbReference type="STRING" id="926561.GCA_000379025_02868"/>
<evidence type="ECO:0000313" key="9">
    <source>
        <dbReference type="Proteomes" id="UP000295832"/>
    </source>
</evidence>
<evidence type="ECO:0000256" key="5">
    <source>
        <dbReference type="ARBA" id="ARBA00022969"/>
    </source>
</evidence>
<evidence type="ECO:0000256" key="6">
    <source>
        <dbReference type="RuleBase" id="RU003749"/>
    </source>
</evidence>
<dbReference type="EMBL" id="SOEG01000015">
    <property type="protein sequence ID" value="TDX51176.1"/>
    <property type="molecule type" value="Genomic_DNA"/>
</dbReference>
<sequence>MVNIESLIEKGVIIMKLSFKKINNSLIIRLEGEFDLHTADHFKEKLEEKINDTIRNIILNLDGIKFIDSSGLGAILGTYKRITKTGGSLAMVKVTPQVERIFELSGILKIIKIYSSEEEALDKILGR</sequence>
<dbReference type="InterPro" id="IPR003658">
    <property type="entry name" value="Anti-sigma_ant"/>
</dbReference>
<comment type="similarity">
    <text evidence="2 6">Belongs to the anti-sigma-factor antagonist family.</text>
</comment>
<dbReference type="GO" id="GO:0030435">
    <property type="term" value="P:sporulation resulting in formation of a cellular spore"/>
    <property type="evidence" value="ECO:0007669"/>
    <property type="project" value="UniProtKB-KW"/>
</dbReference>
<dbReference type="PANTHER" id="PTHR33495:SF2">
    <property type="entry name" value="ANTI-SIGMA FACTOR ANTAGONIST TM_1081-RELATED"/>
    <property type="match status" value="1"/>
</dbReference>
<gene>
    <name evidence="8" type="ORF">C7959_11552</name>
</gene>
<keyword evidence="9" id="KW-1185">Reference proteome</keyword>
<evidence type="ECO:0000256" key="1">
    <source>
        <dbReference type="ARBA" id="ARBA00001976"/>
    </source>
</evidence>
<dbReference type="InterPro" id="IPR014237">
    <property type="entry name" value="Anti-sigma_F_ant"/>
</dbReference>
<comment type="function">
    <text evidence="1">In the phosphorylated form it could act as an anti-anti-sigma factor that counteracts SpoIIAB and thus releases sigma f from inhibition.</text>
</comment>
<dbReference type="Gene3D" id="3.30.750.24">
    <property type="entry name" value="STAS domain"/>
    <property type="match status" value="1"/>
</dbReference>
<name>A0A4R8GY20_9FIRM</name>
<evidence type="ECO:0000256" key="2">
    <source>
        <dbReference type="ARBA" id="ARBA00009013"/>
    </source>
</evidence>
<evidence type="ECO:0000256" key="4">
    <source>
        <dbReference type="ARBA" id="ARBA00022553"/>
    </source>
</evidence>
<dbReference type="PROSITE" id="PS50801">
    <property type="entry name" value="STAS"/>
    <property type="match status" value="1"/>
</dbReference>
<dbReference type="AlphaFoldDB" id="A0A4R8GY20"/>